<keyword evidence="15" id="KW-1185">Reference proteome</keyword>
<dbReference type="PROSITE" id="PS50103">
    <property type="entry name" value="ZF_C3H1"/>
    <property type="match status" value="5"/>
</dbReference>
<dbReference type="InterPro" id="IPR000571">
    <property type="entry name" value="Znf_CCCH"/>
</dbReference>
<evidence type="ECO:0000256" key="9">
    <source>
        <dbReference type="ARBA" id="ARBA00023242"/>
    </source>
</evidence>
<dbReference type="InterPro" id="IPR036855">
    <property type="entry name" value="Znf_CCCH_sf"/>
</dbReference>
<dbReference type="GO" id="GO:0008270">
    <property type="term" value="F:zinc ion binding"/>
    <property type="evidence" value="ECO:0007669"/>
    <property type="project" value="UniProtKB-KW"/>
</dbReference>
<evidence type="ECO:0000256" key="7">
    <source>
        <dbReference type="ARBA" id="ARBA00022833"/>
    </source>
</evidence>
<keyword evidence="5 12" id="KW-0677">Repeat</keyword>
<dbReference type="FunFam" id="4.10.1000.10:FF:000017">
    <property type="entry name" value="Cleavage and polyadenylation specificity factor 30 kDa subunit"/>
    <property type="match status" value="1"/>
</dbReference>
<dbReference type="EMBL" id="JANBUL010000274">
    <property type="protein sequence ID" value="KAJ2777707.1"/>
    <property type="molecule type" value="Genomic_DNA"/>
</dbReference>
<protein>
    <recommendedName>
        <fullName evidence="12">mRNA 3'-end-processing protein</fullName>
    </recommendedName>
</protein>
<feature type="domain" description="C3H1-type" evidence="13">
    <location>
        <begin position="180"/>
        <end position="202"/>
    </location>
</feature>
<name>A0A9W8H2S6_9FUNG</name>
<feature type="zinc finger region" description="C3H1-type" evidence="11">
    <location>
        <begin position="180"/>
        <end position="202"/>
    </location>
</feature>
<evidence type="ECO:0000256" key="10">
    <source>
        <dbReference type="ARBA" id="ARBA00024826"/>
    </source>
</evidence>
<accession>A0A9W8H2S6</accession>
<evidence type="ECO:0000256" key="11">
    <source>
        <dbReference type="PROSITE-ProRule" id="PRU00723"/>
    </source>
</evidence>
<feature type="zinc finger region" description="C3H1-type" evidence="11">
    <location>
        <begin position="122"/>
        <end position="150"/>
    </location>
</feature>
<evidence type="ECO:0000256" key="8">
    <source>
        <dbReference type="ARBA" id="ARBA00022884"/>
    </source>
</evidence>
<dbReference type="AlphaFoldDB" id="A0A9W8H2S6"/>
<proteinExistence type="inferred from homology"/>
<keyword evidence="8 12" id="KW-0694">RNA-binding</keyword>
<keyword evidence="3 12" id="KW-0507">mRNA processing</keyword>
<evidence type="ECO:0000313" key="15">
    <source>
        <dbReference type="Proteomes" id="UP001140217"/>
    </source>
</evidence>
<comment type="subcellular location">
    <subcellularLocation>
        <location evidence="1 12">Nucleus</location>
    </subcellularLocation>
</comment>
<dbReference type="Proteomes" id="UP001140217">
    <property type="component" value="Unassembled WGS sequence"/>
</dbReference>
<dbReference type="OrthoDB" id="1914176at2759"/>
<evidence type="ECO:0000259" key="13">
    <source>
        <dbReference type="PROSITE" id="PS50103"/>
    </source>
</evidence>
<dbReference type="InterPro" id="IPR045348">
    <property type="entry name" value="CPSF4/Yth1"/>
</dbReference>
<dbReference type="GO" id="GO:0005634">
    <property type="term" value="C:nucleus"/>
    <property type="evidence" value="ECO:0007669"/>
    <property type="project" value="UniProtKB-SubCell"/>
</dbReference>
<dbReference type="Gene3D" id="4.10.1000.10">
    <property type="entry name" value="Zinc finger, CCCH-type"/>
    <property type="match status" value="3"/>
</dbReference>
<comment type="function">
    <text evidence="10 12">Component of the cleavage factor I (CF I) involved in pre-mRNA 3'-end processing.</text>
</comment>
<evidence type="ECO:0000256" key="1">
    <source>
        <dbReference type="ARBA" id="ARBA00004123"/>
    </source>
</evidence>
<feature type="domain" description="C3H1-type" evidence="13">
    <location>
        <begin position="58"/>
        <end position="85"/>
    </location>
</feature>
<keyword evidence="4 11" id="KW-0479">Metal-binding</keyword>
<reference evidence="14" key="1">
    <citation type="submission" date="2022-07" db="EMBL/GenBank/DDBJ databases">
        <title>Phylogenomic reconstructions and comparative analyses of Kickxellomycotina fungi.</title>
        <authorList>
            <person name="Reynolds N.K."/>
            <person name="Stajich J.E."/>
            <person name="Barry K."/>
            <person name="Grigoriev I.V."/>
            <person name="Crous P."/>
            <person name="Smith M.E."/>
        </authorList>
    </citation>
    <scope>NUCLEOTIDE SEQUENCE</scope>
    <source>
        <strain evidence="14">NBRC 105414</strain>
    </source>
</reference>
<keyword evidence="9 12" id="KW-0539">Nucleus</keyword>
<organism evidence="14 15">
    <name type="scientific">Coemansia javaensis</name>
    <dbReference type="NCBI Taxonomy" id="2761396"/>
    <lineage>
        <taxon>Eukaryota</taxon>
        <taxon>Fungi</taxon>
        <taxon>Fungi incertae sedis</taxon>
        <taxon>Zoopagomycota</taxon>
        <taxon>Kickxellomycotina</taxon>
        <taxon>Kickxellomycetes</taxon>
        <taxon>Kickxellales</taxon>
        <taxon>Kickxellaceae</taxon>
        <taxon>Coemansia</taxon>
    </lineage>
</organism>
<comment type="similarity">
    <text evidence="2 12">Belongs to the CPSF4/YTH1 family.</text>
</comment>
<dbReference type="SMART" id="SM00356">
    <property type="entry name" value="ZnF_C3H1"/>
    <property type="match status" value="5"/>
</dbReference>
<feature type="zinc finger region" description="C3H1-type" evidence="11">
    <location>
        <begin position="151"/>
        <end position="178"/>
    </location>
</feature>
<evidence type="ECO:0000256" key="12">
    <source>
        <dbReference type="RuleBase" id="RU369008"/>
    </source>
</evidence>
<dbReference type="GO" id="GO:0003723">
    <property type="term" value="F:RNA binding"/>
    <property type="evidence" value="ECO:0007669"/>
    <property type="project" value="UniProtKB-UniRule"/>
</dbReference>
<dbReference type="Pfam" id="PF14608">
    <property type="entry name" value="zf-CCCH_2"/>
    <property type="match status" value="2"/>
</dbReference>
<evidence type="ECO:0000256" key="4">
    <source>
        <dbReference type="ARBA" id="ARBA00022723"/>
    </source>
</evidence>
<comment type="caution">
    <text evidence="14">The sequence shown here is derived from an EMBL/GenBank/DDBJ whole genome shotgun (WGS) entry which is preliminary data.</text>
</comment>
<feature type="zinc finger region" description="C3H1-type" evidence="11">
    <location>
        <begin position="58"/>
        <end position="85"/>
    </location>
</feature>
<sequence>MATANAAGGSARPGLPRALDTRAAADALELDFEQFVRHELRLNVEHTPLAQRASAAGDGKTGVCNYFLKGHCRKGNHCIYRHMSREQSERALADNRTVVCKYWLRGLCKKDDDCEFLHEYNLEKMPKCTFFIANGVCVNRDDCLYQHIDPEERIKECPWYARGFCKHGAKCRSKHVRRLLCPYYQFGFCPNGPNCRQAHPRFELPKMHPDAPAQLPQASGFAPMLPM</sequence>
<evidence type="ECO:0000313" key="14">
    <source>
        <dbReference type="EMBL" id="KAJ2777707.1"/>
    </source>
</evidence>
<keyword evidence="6 11" id="KW-0863">Zinc-finger</keyword>
<dbReference type="PANTHER" id="PTHR23102:SF24">
    <property type="entry name" value="CLEAVAGE AND POLYADENYLATION SPECIFICITY FACTOR SUBUNIT 4"/>
    <property type="match status" value="1"/>
</dbReference>
<feature type="zinc finger region" description="C3H1-type" evidence="11">
    <location>
        <begin position="94"/>
        <end position="121"/>
    </location>
</feature>
<evidence type="ECO:0000256" key="2">
    <source>
        <dbReference type="ARBA" id="ARBA00008907"/>
    </source>
</evidence>
<evidence type="ECO:0000256" key="5">
    <source>
        <dbReference type="ARBA" id="ARBA00022737"/>
    </source>
</evidence>
<evidence type="ECO:0000256" key="3">
    <source>
        <dbReference type="ARBA" id="ARBA00022664"/>
    </source>
</evidence>
<feature type="domain" description="C3H1-type" evidence="13">
    <location>
        <begin position="122"/>
        <end position="150"/>
    </location>
</feature>
<dbReference type="PANTHER" id="PTHR23102">
    <property type="entry name" value="CLEAVAGE AND POLYADENYLATION SPECIFICITY FACTOR SUBUNIT 4-RELATED"/>
    <property type="match status" value="1"/>
</dbReference>
<dbReference type="SUPFAM" id="SSF90229">
    <property type="entry name" value="CCCH zinc finger"/>
    <property type="match status" value="3"/>
</dbReference>
<feature type="domain" description="C3H1-type" evidence="13">
    <location>
        <begin position="151"/>
        <end position="178"/>
    </location>
</feature>
<dbReference type="GO" id="GO:0031124">
    <property type="term" value="P:mRNA 3'-end processing"/>
    <property type="evidence" value="ECO:0007669"/>
    <property type="project" value="UniProtKB-UniRule"/>
</dbReference>
<gene>
    <name evidence="14" type="primary">CPSF4</name>
    <name evidence="14" type="ORF">H4R18_005018</name>
</gene>
<evidence type="ECO:0000256" key="6">
    <source>
        <dbReference type="ARBA" id="ARBA00022771"/>
    </source>
</evidence>
<dbReference type="Pfam" id="PF00642">
    <property type="entry name" value="zf-CCCH"/>
    <property type="match status" value="2"/>
</dbReference>
<feature type="domain" description="C3H1-type" evidence="13">
    <location>
        <begin position="94"/>
        <end position="121"/>
    </location>
</feature>
<keyword evidence="7 11" id="KW-0862">Zinc</keyword>